<dbReference type="EMBL" id="CP001111">
    <property type="protein sequence ID" value="ACF52934.1"/>
    <property type="molecule type" value="Genomic_DNA"/>
</dbReference>
<dbReference type="InterPro" id="IPR027417">
    <property type="entry name" value="P-loop_NTPase"/>
</dbReference>
<feature type="domain" description="AAA+ ATPase" evidence="5">
    <location>
        <begin position="68"/>
        <end position="209"/>
    </location>
</feature>
<keyword evidence="1" id="KW-0547">Nucleotide-binding</keyword>
<dbReference type="SUPFAM" id="SSF52540">
    <property type="entry name" value="P-loop containing nucleoside triphosphate hydrolases"/>
    <property type="match status" value="1"/>
</dbReference>
<dbReference type="FunFam" id="3.40.50.300:FF:000640">
    <property type="entry name" value="MoxR family ATPase"/>
    <property type="match status" value="1"/>
</dbReference>
<evidence type="ECO:0000256" key="2">
    <source>
        <dbReference type="ARBA" id="ARBA00022840"/>
    </source>
</evidence>
<dbReference type="KEGG" id="smt:Smal_3235"/>
<reference evidence="6 7" key="1">
    <citation type="submission" date="2008-06" db="EMBL/GenBank/DDBJ databases">
        <title>Complete sequence of Stenotrophomonas maltophilia R551-3.</title>
        <authorList>
            <consortium name="US DOE Joint Genome Institute"/>
            <person name="Lucas S."/>
            <person name="Copeland A."/>
            <person name="Lapidus A."/>
            <person name="Glavina del Rio T."/>
            <person name="Dalin E."/>
            <person name="Tice H."/>
            <person name="Pitluck S."/>
            <person name="Chain P."/>
            <person name="Malfatti S."/>
            <person name="Shin M."/>
            <person name="Vergez L."/>
            <person name="Lang D."/>
            <person name="Schmutz J."/>
            <person name="Larimer F."/>
            <person name="Land M."/>
            <person name="Hauser L."/>
            <person name="Kyrpides N."/>
            <person name="Mikhailova N."/>
            <person name="Taghavi S."/>
            <person name="Monchy S."/>
            <person name="Newman L."/>
            <person name="Vangronsveld J."/>
            <person name="van der Lelie D."/>
            <person name="Richardson P."/>
        </authorList>
    </citation>
    <scope>NUCLEOTIDE SEQUENCE [LARGE SCALE GENOMIC DNA]</scope>
    <source>
        <strain evidence="6 7">R551-3</strain>
    </source>
</reference>
<dbReference type="Gene3D" id="1.10.8.80">
    <property type="entry name" value="Magnesium chelatase subunit I, C-Terminal domain"/>
    <property type="match status" value="1"/>
</dbReference>
<evidence type="ECO:0000256" key="1">
    <source>
        <dbReference type="ARBA" id="ARBA00022741"/>
    </source>
</evidence>
<dbReference type="AlphaFoldDB" id="B4STX1"/>
<evidence type="ECO:0000313" key="6">
    <source>
        <dbReference type="EMBL" id="ACF52934.1"/>
    </source>
</evidence>
<evidence type="ECO:0000256" key="3">
    <source>
        <dbReference type="ARBA" id="ARBA00061607"/>
    </source>
</evidence>
<dbReference type="eggNOG" id="COG0714">
    <property type="taxonomic scope" value="Bacteria"/>
</dbReference>
<dbReference type="GO" id="GO:0005524">
    <property type="term" value="F:ATP binding"/>
    <property type="evidence" value="ECO:0007669"/>
    <property type="project" value="UniProtKB-KW"/>
</dbReference>
<dbReference type="PANTHER" id="PTHR42759:SF1">
    <property type="entry name" value="MAGNESIUM-CHELATASE SUBUNIT CHLD"/>
    <property type="match status" value="1"/>
</dbReference>
<dbReference type="InterPro" id="IPR003593">
    <property type="entry name" value="AAA+_ATPase"/>
</dbReference>
<dbReference type="Pfam" id="PF07726">
    <property type="entry name" value="AAA_3"/>
    <property type="match status" value="1"/>
</dbReference>
<sequence length="356" mass="39079">MMSGTRAVLRRSKAPMNLPPPMPETVSPPPAPATSRLHAAFSQLRDALSAEIVGQAALVERLLIALLADGHLLVEGAPGLAKTTAIRALAARLEADFARVQFTPDLLPADLTGTEIWRPQEGRFEFVPGPIFHPILLADEINRAPAKVQSALLEAMGERQVTVGRHTYALPPLFLVMATQNPIEQEGTFPLPEAQLDRFLMHVRIGYPDQAAESEILRLARERARGALGESAPVPEKMPMQDVFDARREVLDLHMAPALERYLIELVLASRDPSRYDAGLGRRIAWGASPRGSIALERCARARAWLADRDFVTPDDVRAVAADVLRHRVLPSYEATAEGWDGERLVQELLARVPAP</sequence>
<evidence type="ECO:0000259" key="5">
    <source>
        <dbReference type="SMART" id="SM00382"/>
    </source>
</evidence>
<dbReference type="PANTHER" id="PTHR42759">
    <property type="entry name" value="MOXR FAMILY PROTEIN"/>
    <property type="match status" value="1"/>
</dbReference>
<dbReference type="PIRSF" id="PIRSF002849">
    <property type="entry name" value="AAA_ATPase_chaperone_MoxR_prd"/>
    <property type="match status" value="1"/>
</dbReference>
<dbReference type="GO" id="GO:0016887">
    <property type="term" value="F:ATP hydrolysis activity"/>
    <property type="evidence" value="ECO:0007669"/>
    <property type="project" value="InterPro"/>
</dbReference>
<proteinExistence type="inferred from homology"/>
<accession>B4STX1</accession>
<dbReference type="STRING" id="391008.Smal_3235"/>
<feature type="compositionally biased region" description="Pro residues" evidence="4">
    <location>
        <begin position="17"/>
        <end position="32"/>
    </location>
</feature>
<evidence type="ECO:0000313" key="7">
    <source>
        <dbReference type="Proteomes" id="UP000001867"/>
    </source>
</evidence>
<name>B4STX1_STRM5</name>
<dbReference type="CDD" id="cd00009">
    <property type="entry name" value="AAA"/>
    <property type="match status" value="1"/>
</dbReference>
<feature type="region of interest" description="Disordered" evidence="4">
    <location>
        <begin position="1"/>
        <end position="33"/>
    </location>
</feature>
<dbReference type="Gene3D" id="3.40.50.300">
    <property type="entry name" value="P-loop containing nucleotide triphosphate hydrolases"/>
    <property type="match status" value="1"/>
</dbReference>
<dbReference type="Pfam" id="PF17863">
    <property type="entry name" value="AAA_lid_2"/>
    <property type="match status" value="1"/>
</dbReference>
<evidence type="ECO:0000256" key="4">
    <source>
        <dbReference type="SAM" id="MobiDB-lite"/>
    </source>
</evidence>
<dbReference type="InterPro" id="IPR011703">
    <property type="entry name" value="ATPase_AAA-3"/>
</dbReference>
<keyword evidence="2" id="KW-0067">ATP-binding</keyword>
<dbReference type="HOGENOM" id="CLU_034716_2_0_6"/>
<dbReference type="Proteomes" id="UP000001867">
    <property type="component" value="Chromosome"/>
</dbReference>
<gene>
    <name evidence="6" type="ordered locus">Smal_3235</name>
</gene>
<dbReference type="InterPro" id="IPR041628">
    <property type="entry name" value="ChlI/MoxR_AAA_lid"/>
</dbReference>
<dbReference type="InterPro" id="IPR050764">
    <property type="entry name" value="CbbQ/NirQ/NorQ/GpvN"/>
</dbReference>
<protein>
    <submittedName>
        <fullName evidence="6">ATPase associated with various cellular activities AAA_3</fullName>
    </submittedName>
</protein>
<comment type="similarity">
    <text evidence="3">Belongs to the MoxR family.</text>
</comment>
<organism evidence="6 7">
    <name type="scientific">Stenotrophomonas maltophilia (strain R551-3)</name>
    <dbReference type="NCBI Taxonomy" id="391008"/>
    <lineage>
        <taxon>Bacteria</taxon>
        <taxon>Pseudomonadati</taxon>
        <taxon>Pseudomonadota</taxon>
        <taxon>Gammaproteobacteria</taxon>
        <taxon>Lysobacterales</taxon>
        <taxon>Lysobacteraceae</taxon>
        <taxon>Stenotrophomonas</taxon>
        <taxon>Stenotrophomonas maltophilia group</taxon>
    </lineage>
</organism>
<dbReference type="SMART" id="SM00382">
    <property type="entry name" value="AAA"/>
    <property type="match status" value="1"/>
</dbReference>